<organism evidence="1">
    <name type="scientific">Anguilla anguilla</name>
    <name type="common">European freshwater eel</name>
    <name type="synonym">Muraena anguilla</name>
    <dbReference type="NCBI Taxonomy" id="7936"/>
    <lineage>
        <taxon>Eukaryota</taxon>
        <taxon>Metazoa</taxon>
        <taxon>Chordata</taxon>
        <taxon>Craniata</taxon>
        <taxon>Vertebrata</taxon>
        <taxon>Euteleostomi</taxon>
        <taxon>Actinopterygii</taxon>
        <taxon>Neopterygii</taxon>
        <taxon>Teleostei</taxon>
        <taxon>Anguilliformes</taxon>
        <taxon>Anguillidae</taxon>
        <taxon>Anguilla</taxon>
    </lineage>
</organism>
<evidence type="ECO:0000313" key="1">
    <source>
        <dbReference type="EMBL" id="JAH88064.1"/>
    </source>
</evidence>
<reference evidence="1" key="1">
    <citation type="submission" date="2014-11" db="EMBL/GenBank/DDBJ databases">
        <authorList>
            <person name="Amaro Gonzalez C."/>
        </authorList>
    </citation>
    <scope>NUCLEOTIDE SEQUENCE</scope>
</reference>
<dbReference type="AlphaFoldDB" id="A0A0E9WCD8"/>
<protein>
    <submittedName>
        <fullName evidence="1">Uncharacterized protein</fullName>
    </submittedName>
</protein>
<dbReference type="EMBL" id="GBXM01020513">
    <property type="protein sequence ID" value="JAH88064.1"/>
    <property type="molecule type" value="Transcribed_RNA"/>
</dbReference>
<reference evidence="1" key="2">
    <citation type="journal article" date="2015" name="Fish Shellfish Immunol.">
        <title>Early steps in the European eel (Anguilla anguilla)-Vibrio vulnificus interaction in the gills: Role of the RtxA13 toxin.</title>
        <authorList>
            <person name="Callol A."/>
            <person name="Pajuelo D."/>
            <person name="Ebbesson L."/>
            <person name="Teles M."/>
            <person name="MacKenzie S."/>
            <person name="Amaro C."/>
        </authorList>
    </citation>
    <scope>NUCLEOTIDE SEQUENCE</scope>
</reference>
<proteinExistence type="predicted"/>
<name>A0A0E9WCD8_ANGAN</name>
<accession>A0A0E9WCD8</accession>
<sequence length="33" mass="4016">MRRVFSLSQVEHFHAVLWCYIHLTLDSFKGKEH</sequence>